<evidence type="ECO:0000313" key="3">
    <source>
        <dbReference type="Proteomes" id="UP000016922"/>
    </source>
</evidence>
<keyword evidence="2" id="KW-0378">Hydrolase</keyword>
<keyword evidence="3" id="KW-1185">Reference proteome</keyword>
<dbReference type="OMA" id="THATWKD"/>
<dbReference type="Proteomes" id="UP000016922">
    <property type="component" value="Unassembled WGS sequence"/>
</dbReference>
<dbReference type="InterPro" id="IPR029058">
    <property type="entry name" value="AB_hydrolase_fold"/>
</dbReference>
<reference evidence="2 3" key="1">
    <citation type="journal article" date="2013" name="BMC Genomics">
        <title>Genomics-driven discovery of the pneumocandin biosynthetic gene cluster in the fungus Glarea lozoyensis.</title>
        <authorList>
            <person name="Chen L."/>
            <person name="Yue Q."/>
            <person name="Zhang X."/>
            <person name="Xiang M."/>
            <person name="Wang C."/>
            <person name="Li S."/>
            <person name="Che Y."/>
            <person name="Ortiz-Lopez F.J."/>
            <person name="Bills G.F."/>
            <person name="Liu X."/>
            <person name="An Z."/>
        </authorList>
    </citation>
    <scope>NUCLEOTIDE SEQUENCE [LARGE SCALE GENOMIC DNA]</scope>
    <source>
        <strain evidence="3">ATCC 20868 / MF5171</strain>
    </source>
</reference>
<dbReference type="Gene3D" id="3.40.50.1820">
    <property type="entry name" value="alpha/beta hydrolase"/>
    <property type="match status" value="1"/>
</dbReference>
<dbReference type="AlphaFoldDB" id="S3DCR6"/>
<dbReference type="GO" id="GO:0016787">
    <property type="term" value="F:hydrolase activity"/>
    <property type="evidence" value="ECO:0007669"/>
    <property type="project" value="UniProtKB-KW"/>
</dbReference>
<accession>S3DCR6</accession>
<dbReference type="OrthoDB" id="1263307at2759"/>
<dbReference type="KEGG" id="glz:GLAREA_05540"/>
<name>S3DCR6_GLAL2</name>
<dbReference type="eggNOG" id="ENOG502RS9F">
    <property type="taxonomic scope" value="Eukaryota"/>
</dbReference>
<dbReference type="PANTHER" id="PTHR37017:SF11">
    <property type="entry name" value="ESTERASE_LIPASE_THIOESTERASE DOMAIN-CONTAINING PROTEIN"/>
    <property type="match status" value="1"/>
</dbReference>
<dbReference type="InterPro" id="IPR052897">
    <property type="entry name" value="Sec-Metab_Biosynth_Hydrolase"/>
</dbReference>
<dbReference type="RefSeq" id="XP_008077020.1">
    <property type="nucleotide sequence ID" value="XM_008078829.1"/>
</dbReference>
<dbReference type="SUPFAM" id="SSF53474">
    <property type="entry name" value="alpha/beta-Hydrolases"/>
    <property type="match status" value="1"/>
</dbReference>
<organism evidence="2 3">
    <name type="scientific">Glarea lozoyensis (strain ATCC 20868 / MF5171)</name>
    <dbReference type="NCBI Taxonomy" id="1116229"/>
    <lineage>
        <taxon>Eukaryota</taxon>
        <taxon>Fungi</taxon>
        <taxon>Dikarya</taxon>
        <taxon>Ascomycota</taxon>
        <taxon>Pezizomycotina</taxon>
        <taxon>Leotiomycetes</taxon>
        <taxon>Helotiales</taxon>
        <taxon>Helotiaceae</taxon>
        <taxon>Glarea</taxon>
    </lineage>
</organism>
<evidence type="ECO:0000259" key="1">
    <source>
        <dbReference type="Pfam" id="PF12697"/>
    </source>
</evidence>
<dbReference type="HOGENOM" id="CLU_046066_1_3_1"/>
<dbReference type="InterPro" id="IPR000073">
    <property type="entry name" value="AB_hydrolase_1"/>
</dbReference>
<dbReference type="Pfam" id="PF12697">
    <property type="entry name" value="Abhydrolase_6"/>
    <property type="match status" value="1"/>
</dbReference>
<evidence type="ECO:0000313" key="2">
    <source>
        <dbReference type="EMBL" id="EPE36202.1"/>
    </source>
</evidence>
<dbReference type="PANTHER" id="PTHR37017">
    <property type="entry name" value="AB HYDROLASE-1 DOMAIN-CONTAINING PROTEIN-RELATED"/>
    <property type="match status" value="1"/>
</dbReference>
<sequence>MSISKPIFVCIPGVSHPPIIYDPLKASLSLHGYTAILVSLPSIGASQPVYDFTDDVLAIRLAISRLVDAGTDVIVVIHGWSGVVGGEAVQGMSKAERARRGLRGGVVRLVFIMAWIVKEGFQGAPRGDVSSMLPYLQADTLSQTAVPIPSLAVQCLFNDMAPQQANFWTSQLLPQSLGVFWSKTTFAAWRHIPTTYVLCGQDQNVTVEYAEMMIQAAKDSGAHMIDRIERCEEAGHEVFLSRVSILARRLVLATENPQDLDVE</sequence>
<proteinExistence type="predicted"/>
<feature type="domain" description="AB hydrolase-1" evidence="1">
    <location>
        <begin position="8"/>
        <end position="241"/>
    </location>
</feature>
<gene>
    <name evidence="2" type="ORF">GLAREA_05540</name>
</gene>
<dbReference type="EMBL" id="KE145353">
    <property type="protein sequence ID" value="EPE36202.1"/>
    <property type="molecule type" value="Genomic_DNA"/>
</dbReference>
<dbReference type="GeneID" id="19464594"/>
<protein>
    <submittedName>
        <fullName evidence="2">Alpha/beta-Hydrolase</fullName>
    </submittedName>
</protein>